<evidence type="ECO:0000256" key="7">
    <source>
        <dbReference type="ARBA" id="ARBA00023242"/>
    </source>
</evidence>
<comment type="function">
    <text evidence="8">Regulates cellular senescence through inhibition of PTEN translation. Acts as a pro-apoptotic regulator in response to DNA damage.</text>
</comment>
<proteinExistence type="inferred from homology"/>
<dbReference type="OrthoDB" id="10251727at2759"/>
<dbReference type="GO" id="GO:0003723">
    <property type="term" value="F:RNA binding"/>
    <property type="evidence" value="ECO:0007669"/>
    <property type="project" value="InterPro"/>
</dbReference>
<comment type="subcellular location">
    <subcellularLocation>
        <location evidence="1">Nucleus</location>
        <location evidence="1">Nucleolus</location>
    </subcellularLocation>
</comment>
<dbReference type="AlphaFoldDB" id="A0A9Q1J0U4"/>
<keyword evidence="2" id="KW-1017">Isopeptide bond</keyword>
<keyword evidence="13" id="KW-1185">Reference proteome</keyword>
<dbReference type="PANTHER" id="PTHR23105">
    <property type="entry name" value="RIBOSOMAL PROTEIN L7AE FAMILY MEMBER"/>
    <property type="match status" value="1"/>
</dbReference>
<keyword evidence="4" id="KW-0832">Ubl conjugation</keyword>
<feature type="compositionally biased region" description="Basic residues" evidence="11">
    <location>
        <begin position="304"/>
        <end position="319"/>
    </location>
</feature>
<organism evidence="12 13">
    <name type="scientific">Synaphobranchus kaupii</name>
    <name type="common">Kaup's arrowtooth eel</name>
    <dbReference type="NCBI Taxonomy" id="118154"/>
    <lineage>
        <taxon>Eukaryota</taxon>
        <taxon>Metazoa</taxon>
        <taxon>Chordata</taxon>
        <taxon>Craniata</taxon>
        <taxon>Vertebrata</taxon>
        <taxon>Euteleostomi</taxon>
        <taxon>Actinopterygii</taxon>
        <taxon>Neopterygii</taxon>
        <taxon>Teleostei</taxon>
        <taxon>Anguilliformes</taxon>
        <taxon>Synaphobranchidae</taxon>
        <taxon>Synaphobranchus</taxon>
    </lineage>
</organism>
<dbReference type="CDD" id="cd00403">
    <property type="entry name" value="Ribosomal_L1"/>
    <property type="match status" value="1"/>
</dbReference>
<keyword evidence="3" id="KW-0597">Phosphoprotein</keyword>
<name>A0A9Q1J0U4_SYNKA</name>
<evidence type="ECO:0000256" key="11">
    <source>
        <dbReference type="SAM" id="MobiDB-lite"/>
    </source>
</evidence>
<keyword evidence="7" id="KW-0539">Nucleus</keyword>
<evidence type="ECO:0000256" key="9">
    <source>
        <dbReference type="ARBA" id="ARBA00061550"/>
    </source>
</evidence>
<evidence type="ECO:0000256" key="4">
    <source>
        <dbReference type="ARBA" id="ARBA00022843"/>
    </source>
</evidence>
<evidence type="ECO:0000256" key="8">
    <source>
        <dbReference type="ARBA" id="ARBA00054167"/>
    </source>
</evidence>
<comment type="caution">
    <text evidence="12">The sequence shown here is derived from an EMBL/GenBank/DDBJ whole genome shotgun (WGS) entry which is preliminary data.</text>
</comment>
<feature type="non-terminal residue" evidence="12">
    <location>
        <position position="443"/>
    </location>
</feature>
<comment type="similarity">
    <text evidence="9">Belongs to the universal ribosomal protein uL1 family. Highly divergent.</text>
</comment>
<evidence type="ECO:0000256" key="6">
    <source>
        <dbReference type="ARBA" id="ARBA00023054"/>
    </source>
</evidence>
<keyword evidence="6" id="KW-0175">Coiled coil</keyword>
<dbReference type="Gene3D" id="3.40.50.790">
    <property type="match status" value="1"/>
</dbReference>
<dbReference type="Pfam" id="PF00687">
    <property type="entry name" value="Ribosomal_L1"/>
    <property type="match status" value="1"/>
</dbReference>
<feature type="compositionally biased region" description="Low complexity" evidence="11">
    <location>
        <begin position="379"/>
        <end position="388"/>
    </location>
</feature>
<feature type="compositionally biased region" description="Polar residues" evidence="11">
    <location>
        <begin position="430"/>
        <end position="443"/>
    </location>
</feature>
<dbReference type="InterPro" id="IPR016095">
    <property type="entry name" value="Ribosomal_uL1_3-a/b-sand"/>
</dbReference>
<evidence type="ECO:0000256" key="5">
    <source>
        <dbReference type="ARBA" id="ARBA00022990"/>
    </source>
</evidence>
<keyword evidence="5" id="KW-0007">Acetylation</keyword>
<dbReference type="InterPro" id="IPR050257">
    <property type="entry name" value="eL8/uL1-like"/>
</dbReference>
<reference evidence="12" key="1">
    <citation type="journal article" date="2023" name="Science">
        <title>Genome structures resolve the early diversification of teleost fishes.</title>
        <authorList>
            <person name="Parey E."/>
            <person name="Louis A."/>
            <person name="Montfort J."/>
            <person name="Bouchez O."/>
            <person name="Roques C."/>
            <person name="Iampietro C."/>
            <person name="Lluch J."/>
            <person name="Castinel A."/>
            <person name="Donnadieu C."/>
            <person name="Desvignes T."/>
            <person name="Floi Bucao C."/>
            <person name="Jouanno E."/>
            <person name="Wen M."/>
            <person name="Mejri S."/>
            <person name="Dirks R."/>
            <person name="Jansen H."/>
            <person name="Henkel C."/>
            <person name="Chen W.J."/>
            <person name="Zahm M."/>
            <person name="Cabau C."/>
            <person name="Klopp C."/>
            <person name="Thompson A.W."/>
            <person name="Robinson-Rechavi M."/>
            <person name="Braasch I."/>
            <person name="Lecointre G."/>
            <person name="Bobe J."/>
            <person name="Postlethwait J.H."/>
            <person name="Berthelot C."/>
            <person name="Roest Crollius H."/>
            <person name="Guiguen Y."/>
        </authorList>
    </citation>
    <scope>NUCLEOTIDE SEQUENCE</scope>
    <source>
        <strain evidence="12">WJC10195</strain>
    </source>
</reference>
<dbReference type="SUPFAM" id="SSF56808">
    <property type="entry name" value="Ribosomal protein L1"/>
    <property type="match status" value="1"/>
</dbReference>
<dbReference type="EMBL" id="JAINUF010000004">
    <property type="protein sequence ID" value="KAJ8363872.1"/>
    <property type="molecule type" value="Genomic_DNA"/>
</dbReference>
<dbReference type="GO" id="GO:0005730">
    <property type="term" value="C:nucleolus"/>
    <property type="evidence" value="ECO:0007669"/>
    <property type="project" value="UniProtKB-SubCell"/>
</dbReference>
<evidence type="ECO:0000256" key="2">
    <source>
        <dbReference type="ARBA" id="ARBA00022499"/>
    </source>
</evidence>
<accession>A0A9Q1J0U4</accession>
<dbReference type="Proteomes" id="UP001152622">
    <property type="component" value="Chromosome 4"/>
</dbReference>
<evidence type="ECO:0000313" key="13">
    <source>
        <dbReference type="Proteomes" id="UP001152622"/>
    </source>
</evidence>
<evidence type="ECO:0000313" key="12">
    <source>
        <dbReference type="EMBL" id="KAJ8363872.1"/>
    </source>
</evidence>
<evidence type="ECO:0000256" key="10">
    <source>
        <dbReference type="ARBA" id="ARBA00070787"/>
    </source>
</evidence>
<gene>
    <name evidence="12" type="ORF">SKAU_G00127030</name>
</gene>
<sequence>KKNTTHHVNKWHSIFLNKVLSVKILRHAWICACSADAKHVDDMASEQTETMLDRAQVKKAVQALQAYLKSTSTSDSLLLNESQYISLVFTLWKIPKKEQTIRIPLPHGIRTDTAEVCLFTKDEPNMTADQTERFYKKLLTVNGVKRITEVIPFKVLKTEYKPFEAKRRLLGNFDLFLADSRIYRRLPSHIGKHFYASKKTPLSVNLQSQQLAPHLERLIQGSTLPVNKKGCCCMARVAHSGMTADEVVENIMAAVATIASKLPLKGKSIKIIHLKSQSSVALPIFTSDLRHLALLEEAGSKTASPKKAKDKGKAKKKLAQKSLPPAGEEQPCSDEEIPQLVPVVSPSKKAKLETPCTEDIEKAPKPPGVKGAKKRQSSRRLSSQATSKPVTPGTKAPKGGVAGEGLKQKTPKMGRGTPGKVKSAKKAPKTPTQKWNKKVPQSC</sequence>
<dbReference type="InterPro" id="IPR028364">
    <property type="entry name" value="Ribosomal_uL1/biogenesis"/>
</dbReference>
<feature type="region of interest" description="Disordered" evidence="11">
    <location>
        <begin position="300"/>
        <end position="443"/>
    </location>
</feature>
<evidence type="ECO:0000256" key="1">
    <source>
        <dbReference type="ARBA" id="ARBA00004604"/>
    </source>
</evidence>
<dbReference type="Gene3D" id="3.30.190.20">
    <property type="match status" value="1"/>
</dbReference>
<protein>
    <recommendedName>
        <fullName evidence="10">Ribosomal L1 domain-containing protein 1</fullName>
    </recommendedName>
</protein>
<dbReference type="FunFam" id="3.40.50.790:FF:000004">
    <property type="entry name" value="Ribosomal L1 domain-containing 1-like 1"/>
    <property type="match status" value="1"/>
</dbReference>
<evidence type="ECO:0000256" key="3">
    <source>
        <dbReference type="ARBA" id="ARBA00022553"/>
    </source>
</evidence>
<dbReference type="InterPro" id="IPR023674">
    <property type="entry name" value="Ribosomal_uL1-like"/>
</dbReference>